<organism evidence="5 6">
    <name type="scientific">Thiocapsa rosea</name>
    <dbReference type="NCBI Taxonomy" id="69360"/>
    <lineage>
        <taxon>Bacteria</taxon>
        <taxon>Pseudomonadati</taxon>
        <taxon>Pseudomonadota</taxon>
        <taxon>Gammaproteobacteria</taxon>
        <taxon>Chromatiales</taxon>
        <taxon>Chromatiaceae</taxon>
        <taxon>Thiocapsa</taxon>
    </lineage>
</organism>
<name>A0A495VF59_9GAMM</name>
<dbReference type="Gene3D" id="2.40.160.20">
    <property type="match status" value="1"/>
</dbReference>
<dbReference type="SUPFAM" id="SSF56925">
    <property type="entry name" value="OMPA-like"/>
    <property type="match status" value="1"/>
</dbReference>
<dbReference type="EMBL" id="RBXL01000001">
    <property type="protein sequence ID" value="RKT47085.1"/>
    <property type="molecule type" value="Genomic_DNA"/>
</dbReference>
<evidence type="ECO:0000259" key="4">
    <source>
        <dbReference type="Pfam" id="PF13505"/>
    </source>
</evidence>
<dbReference type="RefSeq" id="WP_120799106.1">
    <property type="nucleotide sequence ID" value="NZ_RBXL01000001.1"/>
</dbReference>
<comment type="caution">
    <text evidence="5">The sequence shown here is derived from an EMBL/GenBank/DDBJ whole genome shotgun (WGS) entry which is preliminary data.</text>
</comment>
<feature type="domain" description="Outer membrane protein beta-barrel" evidence="4">
    <location>
        <begin position="11"/>
        <end position="224"/>
    </location>
</feature>
<feature type="chain" id="PRO_5019781284" evidence="3">
    <location>
        <begin position="23"/>
        <end position="278"/>
    </location>
</feature>
<dbReference type="Proteomes" id="UP000274556">
    <property type="component" value="Unassembled WGS sequence"/>
</dbReference>
<feature type="region of interest" description="Disordered" evidence="2">
    <location>
        <begin position="115"/>
        <end position="138"/>
    </location>
</feature>
<dbReference type="InterPro" id="IPR011250">
    <property type="entry name" value="OMP/PagP_B-barrel"/>
</dbReference>
<dbReference type="InterPro" id="IPR027385">
    <property type="entry name" value="Beta-barrel_OMP"/>
</dbReference>
<evidence type="ECO:0000256" key="2">
    <source>
        <dbReference type="SAM" id="MobiDB-lite"/>
    </source>
</evidence>
<protein>
    <submittedName>
        <fullName evidence="5">Outer membrane protein with beta-barrel domain</fullName>
    </submittedName>
</protein>
<gene>
    <name evidence="5" type="ORF">BDD21_4639</name>
</gene>
<sequence>MFHGIMFATGLLVSGIGMSAAAADPTWGGFYVDGAIGARSTTTDVKSSATYSTYSENRFNRIPFTELRTDTYNTTNDGGGTNFLGQISGGWRWDNGQIVAGIGLFFDLSGDDAGQTKDNGTSSTTYSPAGPDERSTFFSDSGELKQTSRYGIGLDIAPSWRTQPYLKVVYAWSDIELKMRTSECGTSHGYGPTALSYDETYSGLGIGGGVRHLFDDHLYFFAEAMWQDLGSKSFNSVALCGDFGSLYKAEYGEYASGTQTVKLEPTNLTGVVGIGWKF</sequence>
<feature type="compositionally biased region" description="Polar residues" evidence="2">
    <location>
        <begin position="116"/>
        <end position="127"/>
    </location>
</feature>
<dbReference type="AlphaFoldDB" id="A0A495VF59"/>
<keyword evidence="6" id="KW-1185">Reference proteome</keyword>
<accession>A0A495VF59</accession>
<proteinExistence type="predicted"/>
<evidence type="ECO:0000256" key="3">
    <source>
        <dbReference type="SAM" id="SignalP"/>
    </source>
</evidence>
<reference evidence="5 6" key="1">
    <citation type="submission" date="2018-10" db="EMBL/GenBank/DDBJ databases">
        <title>Genomic Encyclopedia of Archaeal and Bacterial Type Strains, Phase II (KMG-II): from individual species to whole genera.</title>
        <authorList>
            <person name="Goeker M."/>
        </authorList>
    </citation>
    <scope>NUCLEOTIDE SEQUENCE [LARGE SCALE GENOMIC DNA]</scope>
    <source>
        <strain evidence="5 6">DSM 235</strain>
    </source>
</reference>
<keyword evidence="1 3" id="KW-0732">Signal</keyword>
<evidence type="ECO:0000256" key="1">
    <source>
        <dbReference type="ARBA" id="ARBA00022729"/>
    </source>
</evidence>
<evidence type="ECO:0000313" key="6">
    <source>
        <dbReference type="Proteomes" id="UP000274556"/>
    </source>
</evidence>
<feature type="signal peptide" evidence="3">
    <location>
        <begin position="1"/>
        <end position="22"/>
    </location>
</feature>
<dbReference type="Pfam" id="PF13505">
    <property type="entry name" value="OMP_b-brl"/>
    <property type="match status" value="1"/>
</dbReference>
<evidence type="ECO:0000313" key="5">
    <source>
        <dbReference type="EMBL" id="RKT47085.1"/>
    </source>
</evidence>